<sequence length="59" mass="6633">DRNGHTYIARKLTPVECERLQTLPDNYTEGVSNTQRYKALGNGFTVDVIAHILQGIKIC</sequence>
<dbReference type="GO" id="GO:0032259">
    <property type="term" value="P:methylation"/>
    <property type="evidence" value="ECO:0007669"/>
    <property type="project" value="UniProtKB-KW"/>
</dbReference>
<comment type="caution">
    <text evidence="3">The sequence shown here is derived from an EMBL/GenBank/DDBJ whole genome shotgun (WGS) entry which is preliminary data.</text>
</comment>
<evidence type="ECO:0008006" key="4">
    <source>
        <dbReference type="Google" id="ProtNLM"/>
    </source>
</evidence>
<name>X0WJ73_9ZZZZ</name>
<feature type="non-terminal residue" evidence="3">
    <location>
        <position position="1"/>
    </location>
</feature>
<dbReference type="SUPFAM" id="SSF53335">
    <property type="entry name" value="S-adenosyl-L-methionine-dependent methyltransferases"/>
    <property type="match status" value="1"/>
</dbReference>
<dbReference type="EMBL" id="BARS01038605">
    <property type="protein sequence ID" value="GAG24538.1"/>
    <property type="molecule type" value="Genomic_DNA"/>
</dbReference>
<evidence type="ECO:0000313" key="3">
    <source>
        <dbReference type="EMBL" id="GAG24538.1"/>
    </source>
</evidence>
<gene>
    <name evidence="3" type="ORF">S01H1_59058</name>
</gene>
<evidence type="ECO:0000256" key="2">
    <source>
        <dbReference type="ARBA" id="ARBA00022679"/>
    </source>
</evidence>
<dbReference type="InterPro" id="IPR029063">
    <property type="entry name" value="SAM-dependent_MTases_sf"/>
</dbReference>
<proteinExistence type="predicted"/>
<organism evidence="3">
    <name type="scientific">marine sediment metagenome</name>
    <dbReference type="NCBI Taxonomy" id="412755"/>
    <lineage>
        <taxon>unclassified sequences</taxon>
        <taxon>metagenomes</taxon>
        <taxon>ecological metagenomes</taxon>
    </lineage>
</organism>
<dbReference type="Pfam" id="PF00145">
    <property type="entry name" value="DNA_methylase"/>
    <property type="match status" value="1"/>
</dbReference>
<keyword evidence="1" id="KW-0489">Methyltransferase</keyword>
<keyword evidence="2" id="KW-0808">Transferase</keyword>
<reference evidence="3" key="1">
    <citation type="journal article" date="2014" name="Front. Microbiol.">
        <title>High frequency of phylogenetically diverse reductive dehalogenase-homologous genes in deep subseafloor sedimentary metagenomes.</title>
        <authorList>
            <person name="Kawai M."/>
            <person name="Futagami T."/>
            <person name="Toyoda A."/>
            <person name="Takaki Y."/>
            <person name="Nishi S."/>
            <person name="Hori S."/>
            <person name="Arai W."/>
            <person name="Tsubouchi T."/>
            <person name="Morono Y."/>
            <person name="Uchiyama I."/>
            <person name="Ito T."/>
            <person name="Fujiyama A."/>
            <person name="Inagaki F."/>
            <person name="Takami H."/>
        </authorList>
    </citation>
    <scope>NUCLEOTIDE SEQUENCE</scope>
    <source>
        <strain evidence="3">Expedition CK06-06</strain>
    </source>
</reference>
<dbReference type="AlphaFoldDB" id="X0WJ73"/>
<dbReference type="InterPro" id="IPR001525">
    <property type="entry name" value="C5_MeTfrase"/>
</dbReference>
<dbReference type="GO" id="GO:0008168">
    <property type="term" value="F:methyltransferase activity"/>
    <property type="evidence" value="ECO:0007669"/>
    <property type="project" value="UniProtKB-KW"/>
</dbReference>
<evidence type="ECO:0000256" key="1">
    <source>
        <dbReference type="ARBA" id="ARBA00022603"/>
    </source>
</evidence>
<accession>X0WJ73</accession>
<protein>
    <recommendedName>
        <fullName evidence="4">DNA (cytosine-5-)-methyltransferase</fullName>
    </recommendedName>
</protein>
<dbReference type="Gene3D" id="3.90.120.10">
    <property type="entry name" value="DNA Methylase, subunit A, domain 2"/>
    <property type="match status" value="1"/>
</dbReference>